<feature type="transmembrane region" description="Helical" evidence="7">
    <location>
        <begin position="196"/>
        <end position="222"/>
    </location>
</feature>
<feature type="transmembrane region" description="Helical" evidence="7">
    <location>
        <begin position="423"/>
        <end position="441"/>
    </location>
</feature>
<keyword evidence="9" id="KW-1185">Reference proteome</keyword>
<dbReference type="InterPro" id="IPR030182">
    <property type="entry name" value="PUP_plant"/>
</dbReference>
<feature type="transmembrane region" description="Helical" evidence="7">
    <location>
        <begin position="350"/>
        <end position="369"/>
    </location>
</feature>
<dbReference type="InterPro" id="IPR037185">
    <property type="entry name" value="EmrE-like"/>
</dbReference>
<evidence type="ECO:0000256" key="2">
    <source>
        <dbReference type="ARBA" id="ARBA00006213"/>
    </source>
</evidence>
<evidence type="ECO:0000313" key="8">
    <source>
        <dbReference type="EMBL" id="RWR87352.1"/>
    </source>
</evidence>
<comment type="caution">
    <text evidence="7">Lacks conserved residue(s) required for the propagation of feature annotation.</text>
</comment>
<dbReference type="GO" id="GO:0005345">
    <property type="term" value="F:purine nucleobase transmembrane transporter activity"/>
    <property type="evidence" value="ECO:0007669"/>
    <property type="project" value="UniProtKB-UniRule"/>
</dbReference>
<dbReference type="GO" id="GO:0016020">
    <property type="term" value="C:membrane"/>
    <property type="evidence" value="ECO:0007669"/>
    <property type="project" value="UniProtKB-SubCell"/>
</dbReference>
<accession>A0A3S3NVD9</accession>
<evidence type="ECO:0000256" key="4">
    <source>
        <dbReference type="ARBA" id="ARBA00022692"/>
    </source>
</evidence>
<evidence type="ECO:0000256" key="7">
    <source>
        <dbReference type="RuleBase" id="RU368015"/>
    </source>
</evidence>
<dbReference type="AlphaFoldDB" id="A0A3S3NVD9"/>
<feature type="transmembrane region" description="Helical" evidence="7">
    <location>
        <begin position="104"/>
        <end position="130"/>
    </location>
</feature>
<evidence type="ECO:0000256" key="6">
    <source>
        <dbReference type="ARBA" id="ARBA00023136"/>
    </source>
</evidence>
<feature type="transmembrane region" description="Helical" evidence="7">
    <location>
        <begin position="37"/>
        <end position="55"/>
    </location>
</feature>
<protein>
    <recommendedName>
        <fullName evidence="7">Probable purine permease</fullName>
    </recommendedName>
</protein>
<keyword evidence="5 7" id="KW-1133">Transmembrane helix</keyword>
<feature type="transmembrane region" description="Helical" evidence="7">
    <location>
        <begin position="518"/>
        <end position="535"/>
    </location>
</feature>
<feature type="transmembrane region" description="Helical" evidence="7">
    <location>
        <begin position="6"/>
        <end position="25"/>
    </location>
</feature>
<dbReference type="STRING" id="337451.A0A3S3NVD9"/>
<dbReference type="Proteomes" id="UP000283530">
    <property type="component" value="Unassembled WGS sequence"/>
</dbReference>
<reference evidence="8 9" key="1">
    <citation type="journal article" date="2019" name="Nat. Plants">
        <title>Stout camphor tree genome fills gaps in understanding of flowering plant genome evolution.</title>
        <authorList>
            <person name="Chaw S.M."/>
            <person name="Liu Y.C."/>
            <person name="Wu Y.W."/>
            <person name="Wang H.Y."/>
            <person name="Lin C.I."/>
            <person name="Wu C.S."/>
            <person name="Ke H.M."/>
            <person name="Chang L.Y."/>
            <person name="Hsu C.Y."/>
            <person name="Yang H.T."/>
            <person name="Sudianto E."/>
            <person name="Hsu M.H."/>
            <person name="Wu K.P."/>
            <person name="Wang L.N."/>
            <person name="Leebens-Mack J.H."/>
            <person name="Tsai I.J."/>
        </authorList>
    </citation>
    <scope>NUCLEOTIDE SEQUENCE [LARGE SCALE GENOMIC DNA]</scope>
    <source>
        <strain evidence="9">cv. Chaw 1501</strain>
        <tissue evidence="8">Young leaves</tissue>
    </source>
</reference>
<feature type="transmembrane region" description="Helical" evidence="7">
    <location>
        <begin position="229"/>
        <end position="253"/>
    </location>
</feature>
<dbReference type="SUPFAM" id="SSF103481">
    <property type="entry name" value="Multidrug resistance efflux transporter EmrE"/>
    <property type="match status" value="1"/>
</dbReference>
<gene>
    <name evidence="8" type="ORF">CKAN_01628900</name>
</gene>
<comment type="caution">
    <text evidence="8">The sequence shown here is derived from an EMBL/GenBank/DDBJ whole genome shotgun (WGS) entry which is preliminary data.</text>
</comment>
<feature type="transmembrane region" description="Helical" evidence="7">
    <location>
        <begin position="137"/>
        <end position="158"/>
    </location>
</feature>
<dbReference type="PANTHER" id="PTHR31376:SF17">
    <property type="entry name" value="PURINE PERMEASE 21-RELATED"/>
    <property type="match status" value="1"/>
</dbReference>
<dbReference type="Pfam" id="PF16913">
    <property type="entry name" value="PUNUT"/>
    <property type="match status" value="2"/>
</dbReference>
<feature type="transmembrane region" description="Helical" evidence="7">
    <location>
        <begin position="462"/>
        <end position="487"/>
    </location>
</feature>
<dbReference type="GO" id="GO:0015211">
    <property type="term" value="F:purine nucleoside transmembrane transporter activity"/>
    <property type="evidence" value="ECO:0007669"/>
    <property type="project" value="UniProtKB-UniRule"/>
</dbReference>
<evidence type="ECO:0000256" key="1">
    <source>
        <dbReference type="ARBA" id="ARBA00004141"/>
    </source>
</evidence>
<comment type="similarity">
    <text evidence="2 7">Belongs to the purine permeases (TC 2.A.7.14) family.</text>
</comment>
<proteinExistence type="inferred from homology"/>
<comment type="subcellular location">
    <subcellularLocation>
        <location evidence="1 7">Membrane</location>
        <topology evidence="1 7">Multi-pass membrane protein</topology>
    </subcellularLocation>
</comment>
<keyword evidence="4 7" id="KW-0812">Transmembrane</keyword>
<keyword evidence="6 7" id="KW-0472">Membrane</keyword>
<feature type="transmembrane region" description="Helical" evidence="7">
    <location>
        <begin position="493"/>
        <end position="511"/>
    </location>
</feature>
<evidence type="ECO:0000256" key="3">
    <source>
        <dbReference type="ARBA" id="ARBA00022448"/>
    </source>
</evidence>
<keyword evidence="3 7" id="KW-0813">Transport</keyword>
<dbReference type="PANTHER" id="PTHR31376">
    <property type="entry name" value="OS09G0467300 PROTEIN-RELATED"/>
    <property type="match status" value="1"/>
</dbReference>
<name>A0A3S3NVD9_9MAGN</name>
<dbReference type="EMBL" id="QPKB01000006">
    <property type="protein sequence ID" value="RWR87352.1"/>
    <property type="molecule type" value="Genomic_DNA"/>
</dbReference>
<organism evidence="8 9">
    <name type="scientific">Cinnamomum micranthum f. kanehirae</name>
    <dbReference type="NCBI Taxonomy" id="337451"/>
    <lineage>
        <taxon>Eukaryota</taxon>
        <taxon>Viridiplantae</taxon>
        <taxon>Streptophyta</taxon>
        <taxon>Embryophyta</taxon>
        <taxon>Tracheophyta</taxon>
        <taxon>Spermatophyta</taxon>
        <taxon>Magnoliopsida</taxon>
        <taxon>Magnoliidae</taxon>
        <taxon>Laurales</taxon>
        <taxon>Lauraceae</taxon>
        <taxon>Cinnamomum</taxon>
    </lineage>
</organism>
<feature type="transmembrane region" description="Helical" evidence="7">
    <location>
        <begin position="381"/>
        <end position="403"/>
    </location>
</feature>
<dbReference type="OrthoDB" id="1907510at2759"/>
<evidence type="ECO:0000313" key="9">
    <source>
        <dbReference type="Proteomes" id="UP000283530"/>
    </source>
</evidence>
<sequence>MATLIQSAGFPILLLPLLITFSMRTRTRPPPKKFSSLIFNSIVLLTFSAILLAFHTDSDDPTGVSAGNCKREGYGKGRVSYVMTSAWNAVNWQANFVETEALSFWVSFLFTMVISTMALPIVLVLAAIFFHDKMDGVNILALLIAIWGSSRCLLFHLFSMSDLRRQYLQIKGCEEPDSFKDGTEINQTPLLRHWKWWLVVALNITLLISGQSAGVLLLRFYYNQGGNSIWMATLIQSAGFPILLLPLIITFSMRTRTRTPPTLIPSTSTNTNSHCSYNTSDAAAVTTTKSPSVVTLTFIYVFLGLLMAGNNVMFSYGLLYLPVSTYSLICATQLAFNAPFSFLFNSQKFTPLIFNSIVLLTFSASLLAVHTNSDGPTGISAGKHVVGFLFTLSASAGYALWLALTQRTTQKILKESFSMVFKLLIYTSGVATCACVIGLFASGEWKRLKGEMEEYGKGRVSYVMTLVWTAVSWQVTFVGTVGLSFWVSSLFTMVISTMALPIVPILAVIFFHDKMDGVKILALLIAIWGFLSYIYQHYLDDYKSKKTTDENELSDPVV</sequence>
<evidence type="ECO:0000256" key="5">
    <source>
        <dbReference type="ARBA" id="ARBA00022989"/>
    </source>
</evidence>